<name>A0AAW7YP94_9STAP</name>
<feature type="chain" id="PRO_5044015342" evidence="2">
    <location>
        <begin position="20"/>
        <end position="112"/>
    </location>
</feature>
<comment type="caution">
    <text evidence="3">The sequence shown here is derived from an EMBL/GenBank/DDBJ whole genome shotgun (WGS) entry which is preliminary data.</text>
</comment>
<evidence type="ECO:0000313" key="3">
    <source>
        <dbReference type="EMBL" id="MDO6572847.1"/>
    </source>
</evidence>
<proteinExistence type="predicted"/>
<evidence type="ECO:0000256" key="2">
    <source>
        <dbReference type="SAM" id="SignalP"/>
    </source>
</evidence>
<dbReference type="Proteomes" id="UP001170310">
    <property type="component" value="Unassembled WGS sequence"/>
</dbReference>
<feature type="signal peptide" evidence="2">
    <location>
        <begin position="1"/>
        <end position="19"/>
    </location>
</feature>
<gene>
    <name evidence="3" type="ORF">Q4528_01600</name>
</gene>
<organism evidence="3 4">
    <name type="scientific">Staphylococcus pasteuri_A</name>
    <dbReference type="NCBI Taxonomy" id="3062664"/>
    <lineage>
        <taxon>Bacteria</taxon>
        <taxon>Bacillati</taxon>
        <taxon>Bacillota</taxon>
        <taxon>Bacilli</taxon>
        <taxon>Bacillales</taxon>
        <taxon>Staphylococcaceae</taxon>
        <taxon>Staphylococcus</taxon>
    </lineage>
</organism>
<dbReference type="AlphaFoldDB" id="A0AAW7YP94"/>
<evidence type="ECO:0000313" key="4">
    <source>
        <dbReference type="Proteomes" id="UP001170310"/>
    </source>
</evidence>
<accession>A0AAW7YP94</accession>
<sequence length="112" mass="12399">MKKMTMLAGSVLAGTIAMAGVSSVADASSVQKQDTNKVEHTQQTKQGERPYGGIAPKGMTEKQYQELESRLPKASEVSVKEYNQLINKETQRIADKYGVTIYTPQKTFHPHK</sequence>
<keyword evidence="4" id="KW-1185">Reference proteome</keyword>
<feature type="region of interest" description="Disordered" evidence="1">
    <location>
        <begin position="24"/>
        <end position="58"/>
    </location>
</feature>
<evidence type="ECO:0000256" key="1">
    <source>
        <dbReference type="SAM" id="MobiDB-lite"/>
    </source>
</evidence>
<feature type="compositionally biased region" description="Basic and acidic residues" evidence="1">
    <location>
        <begin position="34"/>
        <end position="48"/>
    </location>
</feature>
<dbReference type="RefSeq" id="WP_017637277.1">
    <property type="nucleotide sequence ID" value="NZ_JAUOQO010000001.1"/>
</dbReference>
<protein>
    <submittedName>
        <fullName evidence="3">Cell surface protein</fullName>
    </submittedName>
</protein>
<keyword evidence="2" id="KW-0732">Signal</keyword>
<dbReference type="EMBL" id="JAUOQO010000001">
    <property type="protein sequence ID" value="MDO6572847.1"/>
    <property type="molecule type" value="Genomic_DNA"/>
</dbReference>
<reference evidence="3" key="1">
    <citation type="submission" date="2023-07" db="EMBL/GenBank/DDBJ databases">
        <title>Genome content predicts the carbon catabolic preferences of heterotrophic bacteria.</title>
        <authorList>
            <person name="Gralka M."/>
        </authorList>
    </citation>
    <scope>NUCLEOTIDE SEQUENCE</scope>
    <source>
        <strain evidence="3">E2R20</strain>
    </source>
</reference>